<feature type="region of interest" description="Disordered" evidence="1">
    <location>
        <begin position="988"/>
        <end position="1008"/>
    </location>
</feature>
<dbReference type="CDD" id="cd08211">
    <property type="entry name" value="RuBisCO_large_II"/>
    <property type="match status" value="1"/>
</dbReference>
<dbReference type="InterPro" id="IPR020871">
    <property type="entry name" value="RuBisCO_lsuII"/>
</dbReference>
<reference evidence="4 5" key="1">
    <citation type="submission" date="2016-02" db="EMBL/GenBank/DDBJ databases">
        <title>Genome analysis of coral dinoflagellate symbionts highlights evolutionary adaptations to a symbiotic lifestyle.</title>
        <authorList>
            <person name="Aranda M."/>
            <person name="Li Y."/>
            <person name="Liew Y.J."/>
            <person name="Baumgarten S."/>
            <person name="Simakov O."/>
            <person name="Wilson M."/>
            <person name="Piel J."/>
            <person name="Ashoor H."/>
            <person name="Bougouffa S."/>
            <person name="Bajic V.B."/>
            <person name="Ryu T."/>
            <person name="Ravasi T."/>
            <person name="Bayer T."/>
            <person name="Micklem G."/>
            <person name="Kim H."/>
            <person name="Bhak J."/>
            <person name="Lajeunesse T.C."/>
            <person name="Voolstra C.R."/>
        </authorList>
    </citation>
    <scope>NUCLEOTIDE SEQUENCE [LARGE SCALE GENOMIC DNA]</scope>
    <source>
        <strain evidence="4 5">CCMP2467</strain>
    </source>
</reference>
<protein>
    <submittedName>
        <fullName evidence="4">Ribulose bisphosphate carboxylase, chloroplastic</fullName>
    </submittedName>
</protein>
<evidence type="ECO:0000313" key="4">
    <source>
        <dbReference type="EMBL" id="OLQ00888.1"/>
    </source>
</evidence>
<dbReference type="InterPro" id="IPR036422">
    <property type="entry name" value="RuBisCO_lsu_N_sf"/>
</dbReference>
<dbReference type="EMBL" id="LSRX01000312">
    <property type="protein sequence ID" value="OLQ00888.1"/>
    <property type="molecule type" value="Genomic_DNA"/>
</dbReference>
<dbReference type="InterPro" id="IPR036376">
    <property type="entry name" value="RuBisCO_lsu_C_sf"/>
</dbReference>
<evidence type="ECO:0000259" key="2">
    <source>
        <dbReference type="Pfam" id="PF00016"/>
    </source>
</evidence>
<feature type="domain" description="Ribulose bisphosphate carboxylase large subunit ferrodoxin-like N-terminal" evidence="3">
    <location>
        <begin position="157"/>
        <end position="275"/>
    </location>
</feature>
<evidence type="ECO:0000259" key="3">
    <source>
        <dbReference type="Pfam" id="PF02788"/>
    </source>
</evidence>
<dbReference type="PANTHER" id="PTHR42704:SF17">
    <property type="entry name" value="RIBULOSE BISPHOSPHATE CARBOXYLASE LARGE CHAIN"/>
    <property type="match status" value="1"/>
</dbReference>
<dbReference type="InterPro" id="IPR033966">
    <property type="entry name" value="RuBisCO"/>
</dbReference>
<organism evidence="4 5">
    <name type="scientific">Symbiodinium microadriaticum</name>
    <name type="common">Dinoflagellate</name>
    <name type="synonym">Zooxanthella microadriatica</name>
    <dbReference type="NCBI Taxonomy" id="2951"/>
    <lineage>
        <taxon>Eukaryota</taxon>
        <taxon>Sar</taxon>
        <taxon>Alveolata</taxon>
        <taxon>Dinophyceae</taxon>
        <taxon>Suessiales</taxon>
        <taxon>Symbiodiniaceae</taxon>
        <taxon>Symbiodinium</taxon>
    </lineage>
</organism>
<dbReference type="InterPro" id="IPR017443">
    <property type="entry name" value="RuBisCO_lsu_fd_N"/>
</dbReference>
<dbReference type="AlphaFoldDB" id="A0A1Q9E0D6"/>
<dbReference type="OrthoDB" id="437601at2759"/>
<dbReference type="GO" id="GO:0015977">
    <property type="term" value="P:carbon fixation"/>
    <property type="evidence" value="ECO:0007669"/>
    <property type="project" value="InterPro"/>
</dbReference>
<dbReference type="SUPFAM" id="SSF51649">
    <property type="entry name" value="RuBisCo, C-terminal domain"/>
    <property type="match status" value="1"/>
</dbReference>
<dbReference type="Gene3D" id="3.20.20.110">
    <property type="entry name" value="Ribulose bisphosphate carboxylase, large subunit, C-terminal domain"/>
    <property type="match status" value="1"/>
</dbReference>
<dbReference type="GO" id="GO:0016984">
    <property type="term" value="F:ribulose-bisphosphate carboxylase activity"/>
    <property type="evidence" value="ECO:0007669"/>
    <property type="project" value="InterPro"/>
</dbReference>
<dbReference type="Proteomes" id="UP000186817">
    <property type="component" value="Unassembled WGS sequence"/>
</dbReference>
<dbReference type="NCBIfam" id="NF010002">
    <property type="entry name" value="PRK13475.1"/>
    <property type="match status" value="1"/>
</dbReference>
<gene>
    <name evidence="4" type="primary">rbcL</name>
    <name evidence="4" type="ORF">AK812_SmicGene16421</name>
</gene>
<feature type="domain" description="Ribulose bisphosphate carboxylase large subunit C-terminal" evidence="2">
    <location>
        <begin position="285"/>
        <end position="610"/>
    </location>
</feature>
<dbReference type="Gene3D" id="3.30.70.150">
    <property type="entry name" value="RuBisCO large subunit, N-terminal domain"/>
    <property type="match status" value="1"/>
</dbReference>
<dbReference type="InterPro" id="IPR000685">
    <property type="entry name" value="RuBisCO_lsu_C"/>
</dbReference>
<dbReference type="PANTHER" id="PTHR42704">
    <property type="entry name" value="RIBULOSE BISPHOSPHATE CARBOXYLASE"/>
    <property type="match status" value="1"/>
</dbReference>
<dbReference type="Pfam" id="PF00016">
    <property type="entry name" value="RuBisCO_large"/>
    <property type="match status" value="1"/>
</dbReference>
<feature type="region of interest" description="Disordered" evidence="1">
    <location>
        <begin position="903"/>
        <end position="963"/>
    </location>
</feature>
<proteinExistence type="predicted"/>
<comment type="caution">
    <text evidence="4">The sequence shown here is derived from an EMBL/GenBank/DDBJ whole genome shotgun (WGS) entry which is preliminary data.</text>
</comment>
<keyword evidence="5" id="KW-1185">Reference proteome</keyword>
<dbReference type="Pfam" id="PF02788">
    <property type="entry name" value="RuBisCO_large_N"/>
    <property type="match status" value="1"/>
</dbReference>
<name>A0A1Q9E0D6_SYMMI</name>
<sequence>MLLRFVLALQATEYPSIPQKLSEMGEFPDADPARCHLWLLPRGAFLALNLSGCGDDGSGGRRCDLAATIAAILLHPEVFELGQSNFRASILGANISAGTDARIAGGAVLAAAATSGRAARSRGSTPLPTSVMPVRQSATARKALDQSSRYADLSLDEATLIKNGKHVLVAYIMKPKAGYDYLATAAHFAAESSTGTNVNVCTTDDFTKSVDALVYYIDPDSEEMKIAYPNLLFDRNIIDGRGMMCSFLTLSIGNNQGMGDVEYGKIYDFYLPPAFLRLYDGPAVNVEDMWRILGKGTSNGGLVVGTIIKPKLGLQPKPFGEACYAFWQGGDFIKNEAREQTNGLWESLHAAQDEPQGNQVFCQMNEVIPEVVKAMRACIKETGVGKLFSANITADDPNEMIARGKYCMSQFGPLSENCAFLVDGYVAGGTAVTCARRNFPKQFLHYHRAGHGSVTSPQTQRGYTAFVHTKISRVIGASGIHTGTMSFGKMEGDASDKNIAFMLQDDEADGPYYHQEWEGMKQTTPIISGGMNALRLPAFFENLGHSNVILTAGGGSFGHKDGPKPGAISCRQGEEAWKAWKAGQYGNISLSDGVIEFAKTHEEIKGAFLTFQKDADQIYPGWKEKLGYTGESSVQAASFDWAKKASAAAFVGCNATERTPQVARAVTPYGRNPNVLADLEFSNDTGYLPDGTPMNRAGNIINHPENIGPDRHAPGSPLPRANFVNSVGYLPDGTPLNKAGNAINHPENIGPDRHAPGSPLPRANFVNSVGYLPDGTPLNKAGNAINHPETIGPDLHTPGSPLPPSKYAADIGYLVDGTDMAIAGNLSVQGGAAPAAAPASMSAPTPVATSFAGSSPANGVKLRTAGNFLYGFQRDSFCDLEFSNDIGYLPDGTPVNRAGNAINHPETIGPDRHAPGSPLPRAGNAINHPETIGPDRHAPGSPLPRAGNAINHPENIGPDSHAPGSPLPAAIFVNDIGYLPDGTPLNKAGNAINHPETIGPDMHTPGSPLPPSKYAQDVGYLVDGTPMETAGNLSVQ</sequence>
<evidence type="ECO:0000256" key="1">
    <source>
        <dbReference type="SAM" id="MobiDB-lite"/>
    </source>
</evidence>
<accession>A0A1Q9E0D6</accession>
<dbReference type="SUPFAM" id="SSF54966">
    <property type="entry name" value="RuBisCO, large subunit, small (N-terminal) domain"/>
    <property type="match status" value="1"/>
</dbReference>
<evidence type="ECO:0000313" key="5">
    <source>
        <dbReference type="Proteomes" id="UP000186817"/>
    </source>
</evidence>
<dbReference type="GO" id="GO:0000287">
    <property type="term" value="F:magnesium ion binding"/>
    <property type="evidence" value="ECO:0007669"/>
    <property type="project" value="InterPro"/>
</dbReference>